<sequence>MDASVWDERGRRPAGPANRLLSILASSPESSRWKVIGSMETWNGSTPLDENALVQLPIATMRCFPIRPIRAAIDRHVGDASCRTLILFRTSSFSSQGTSASVAFQWPIDHEKDREAILLGITPPTS</sequence>
<evidence type="ECO:0000313" key="1">
    <source>
        <dbReference type="EMBL" id="PLN75590.1"/>
    </source>
</evidence>
<dbReference type="Proteomes" id="UP000235023">
    <property type="component" value="Unassembled WGS sequence"/>
</dbReference>
<accession>A0A2J5HF87</accession>
<organism evidence="1 2">
    <name type="scientific">Aspergillus taichungensis</name>
    <dbReference type="NCBI Taxonomy" id="482145"/>
    <lineage>
        <taxon>Eukaryota</taxon>
        <taxon>Fungi</taxon>
        <taxon>Dikarya</taxon>
        <taxon>Ascomycota</taxon>
        <taxon>Pezizomycotina</taxon>
        <taxon>Eurotiomycetes</taxon>
        <taxon>Eurotiomycetidae</taxon>
        <taxon>Eurotiales</taxon>
        <taxon>Aspergillaceae</taxon>
        <taxon>Aspergillus</taxon>
        <taxon>Aspergillus subgen. Circumdati</taxon>
    </lineage>
</organism>
<keyword evidence="2" id="KW-1185">Reference proteome</keyword>
<proteinExistence type="predicted"/>
<dbReference type="EMBL" id="KZ559643">
    <property type="protein sequence ID" value="PLN75590.1"/>
    <property type="molecule type" value="Genomic_DNA"/>
</dbReference>
<reference evidence="2" key="1">
    <citation type="submission" date="2017-12" db="EMBL/GenBank/DDBJ databases">
        <authorList>
            <consortium name="DOE Joint Genome Institute"/>
            <person name="Mondo S.J."/>
            <person name="Kjaerbolling I."/>
            <person name="Vesth T.C."/>
            <person name="Frisvad J.C."/>
            <person name="Nybo J.L."/>
            <person name="Theobald S."/>
            <person name="Kuo A."/>
            <person name="Bowyer P."/>
            <person name="Matsuda Y."/>
            <person name="Lyhne E.K."/>
            <person name="Kogle M.E."/>
            <person name="Clum A."/>
            <person name="Lipzen A."/>
            <person name="Salamov A."/>
            <person name="Ngan C.Y."/>
            <person name="Daum C."/>
            <person name="Chiniquy J."/>
            <person name="Barry K."/>
            <person name="LaButti K."/>
            <person name="Haridas S."/>
            <person name="Simmons B.A."/>
            <person name="Magnuson J.K."/>
            <person name="Mortensen U.H."/>
            <person name="Larsen T.O."/>
            <person name="Grigoriev I.V."/>
            <person name="Baker S.E."/>
            <person name="Andersen M.R."/>
            <person name="Nordberg H.P."/>
            <person name="Cantor M.N."/>
            <person name="Hua S.X."/>
        </authorList>
    </citation>
    <scope>NUCLEOTIDE SEQUENCE [LARGE SCALE GENOMIC DNA]</scope>
    <source>
        <strain evidence="2">IBT 19404</strain>
    </source>
</reference>
<gene>
    <name evidence="1" type="ORF">BDW42DRAFT_34226</name>
</gene>
<evidence type="ECO:0000313" key="2">
    <source>
        <dbReference type="Proteomes" id="UP000235023"/>
    </source>
</evidence>
<protein>
    <submittedName>
        <fullName evidence="1">Uncharacterized protein</fullName>
    </submittedName>
</protein>
<dbReference type="AlphaFoldDB" id="A0A2J5HF87"/>
<name>A0A2J5HF87_9EURO</name>